<feature type="transmembrane region" description="Helical" evidence="6">
    <location>
        <begin position="140"/>
        <end position="157"/>
    </location>
</feature>
<dbReference type="EMBL" id="UGHY01000002">
    <property type="protein sequence ID" value="STP03025.1"/>
    <property type="molecule type" value="Genomic_DNA"/>
</dbReference>
<accession>A0A377JHK2</accession>
<feature type="transmembrane region" description="Helical" evidence="6">
    <location>
        <begin position="31"/>
        <end position="48"/>
    </location>
</feature>
<dbReference type="CDD" id="cd01115">
    <property type="entry name" value="SLC13_permease"/>
    <property type="match status" value="1"/>
</dbReference>
<evidence type="ECO:0000256" key="3">
    <source>
        <dbReference type="ARBA" id="ARBA00022692"/>
    </source>
</evidence>
<feature type="transmembrane region" description="Helical" evidence="6">
    <location>
        <begin position="97"/>
        <end position="119"/>
    </location>
</feature>
<comment type="subcellular location">
    <subcellularLocation>
        <location evidence="1">Membrane</location>
        <topology evidence="1">Multi-pass membrane protein</topology>
    </subcellularLocation>
</comment>
<keyword evidence="4 6" id="KW-1133">Transmembrane helix</keyword>
<dbReference type="Proteomes" id="UP000254186">
    <property type="component" value="Unassembled WGS sequence"/>
</dbReference>
<evidence type="ECO:0000256" key="1">
    <source>
        <dbReference type="ARBA" id="ARBA00004141"/>
    </source>
</evidence>
<feature type="transmembrane region" description="Helical" evidence="6">
    <location>
        <begin position="310"/>
        <end position="327"/>
    </location>
</feature>
<dbReference type="InterPro" id="IPR001898">
    <property type="entry name" value="SLC13A/DASS"/>
</dbReference>
<proteinExistence type="predicted"/>
<keyword evidence="5 6" id="KW-0472">Membrane</keyword>
<feature type="transmembrane region" description="Helical" evidence="6">
    <location>
        <begin position="163"/>
        <end position="179"/>
    </location>
</feature>
<organism evidence="8 9">
    <name type="scientific">Haemophilus parainfluenzae</name>
    <dbReference type="NCBI Taxonomy" id="729"/>
    <lineage>
        <taxon>Bacteria</taxon>
        <taxon>Pseudomonadati</taxon>
        <taxon>Pseudomonadota</taxon>
        <taxon>Gammaproteobacteria</taxon>
        <taxon>Pasteurellales</taxon>
        <taxon>Pasteurellaceae</taxon>
        <taxon>Haemophilus</taxon>
    </lineage>
</organism>
<dbReference type="PANTHER" id="PTHR10283:SF82">
    <property type="entry name" value="SOLUTE CARRIER FAMILY 13 MEMBER 2"/>
    <property type="match status" value="1"/>
</dbReference>
<evidence type="ECO:0000313" key="8">
    <source>
        <dbReference type="EMBL" id="STP03025.1"/>
    </source>
</evidence>
<feature type="transmembrane region" description="Helical" evidence="6">
    <location>
        <begin position="336"/>
        <end position="353"/>
    </location>
</feature>
<feature type="domain" description="Citrate transporter-like" evidence="7">
    <location>
        <begin position="66"/>
        <end position="410"/>
    </location>
</feature>
<evidence type="ECO:0000256" key="2">
    <source>
        <dbReference type="ARBA" id="ARBA00022448"/>
    </source>
</evidence>
<keyword evidence="3 6" id="KW-0812">Transmembrane</keyword>
<dbReference type="InterPro" id="IPR004680">
    <property type="entry name" value="Cit_transptr-like_dom"/>
</dbReference>
<dbReference type="Pfam" id="PF03600">
    <property type="entry name" value="CitMHS"/>
    <property type="match status" value="1"/>
</dbReference>
<dbReference type="PANTHER" id="PTHR10283">
    <property type="entry name" value="SOLUTE CARRIER FAMILY 13 MEMBER"/>
    <property type="match status" value="1"/>
</dbReference>
<keyword evidence="2" id="KW-0813">Transport</keyword>
<dbReference type="GO" id="GO:0005886">
    <property type="term" value="C:plasma membrane"/>
    <property type="evidence" value="ECO:0007669"/>
    <property type="project" value="TreeGrafter"/>
</dbReference>
<feature type="transmembrane region" description="Helical" evidence="6">
    <location>
        <begin position="186"/>
        <end position="206"/>
    </location>
</feature>
<evidence type="ECO:0000256" key="5">
    <source>
        <dbReference type="ARBA" id="ARBA00023136"/>
    </source>
</evidence>
<sequence>MLQSPTLKNIGKNMQVISVTKSQRKAWNKQTIIFLSDVALFFILLNTLPFEPAANKGLSLLAFVAILWLTEAVSVTITALFVPILSVLLGLANSREALVAFADPTIFLFFGGFALATALNVQKIDQMISNKIMQLAKGRLFVAVFYLFLATAFLSMWMSNTATAAMMIPLSMIILSQLDRNKDHNTYVFVLLGIAYSATIGGMGTLVGSPPNAIAASQLHLGFADWLMYGTPVMLILFPLIIGWLYLVFKPKLGLRFDAEFAKIHMTKKRILTLTIFVTVAILWIFGGYLNPILSQLLGLPKPIGSFDSMVALSAAIIICVTGIASWKEIQENTEWGVLFLFGGGLTLSSVLTQSGASKIMADGIVFIIEGGHYYMMALIVAAFIVCLTEFTSNTASAALLVPIFISIAQALNMPPLGFAMIIGLGASCAFMMPVGTPPNAIVYSTGFVKQAEMIRVGKFIDLTCMLIIGTIAYLFWM</sequence>
<dbReference type="NCBIfam" id="TIGR00785">
    <property type="entry name" value="dass"/>
    <property type="match status" value="1"/>
</dbReference>
<protein>
    <submittedName>
        <fullName evidence="8">Di- and tricarboxylate transporter</fullName>
    </submittedName>
</protein>
<feature type="transmembrane region" description="Helical" evidence="6">
    <location>
        <begin position="270"/>
        <end position="290"/>
    </location>
</feature>
<feature type="transmembrane region" description="Helical" evidence="6">
    <location>
        <begin position="60"/>
        <end position="85"/>
    </location>
</feature>
<evidence type="ECO:0000259" key="7">
    <source>
        <dbReference type="Pfam" id="PF03600"/>
    </source>
</evidence>
<evidence type="ECO:0000256" key="4">
    <source>
        <dbReference type="ARBA" id="ARBA00022989"/>
    </source>
</evidence>
<dbReference type="AlphaFoldDB" id="A0A377JHK2"/>
<feature type="transmembrane region" description="Helical" evidence="6">
    <location>
        <begin position="365"/>
        <end position="388"/>
    </location>
</feature>
<gene>
    <name evidence="8" type="primary">sdcS_1</name>
    <name evidence="8" type="ORF">NCTC10672_00442</name>
</gene>
<reference evidence="8 9" key="1">
    <citation type="submission" date="2018-06" db="EMBL/GenBank/DDBJ databases">
        <authorList>
            <consortium name="Pathogen Informatics"/>
            <person name="Doyle S."/>
        </authorList>
    </citation>
    <scope>NUCLEOTIDE SEQUENCE [LARGE SCALE GENOMIC DNA]</scope>
    <source>
        <strain evidence="8 9">NCTC10672</strain>
    </source>
</reference>
<name>A0A377JHK2_HAEPA</name>
<dbReference type="InterPro" id="IPR031312">
    <property type="entry name" value="Na/sul_symport_CS"/>
</dbReference>
<feature type="transmembrane region" description="Helical" evidence="6">
    <location>
        <begin position="395"/>
        <end position="412"/>
    </location>
</feature>
<dbReference type="GO" id="GO:0015141">
    <property type="term" value="F:succinate transmembrane transporter activity"/>
    <property type="evidence" value="ECO:0007669"/>
    <property type="project" value="UniProtKB-ARBA"/>
</dbReference>
<feature type="transmembrane region" description="Helical" evidence="6">
    <location>
        <begin position="226"/>
        <end position="249"/>
    </location>
</feature>
<feature type="transmembrane region" description="Helical" evidence="6">
    <location>
        <begin position="418"/>
        <end position="436"/>
    </location>
</feature>
<dbReference type="PROSITE" id="PS01271">
    <property type="entry name" value="NA_SULFATE"/>
    <property type="match status" value="1"/>
</dbReference>
<feature type="transmembrane region" description="Helical" evidence="6">
    <location>
        <begin position="457"/>
        <end position="477"/>
    </location>
</feature>
<evidence type="ECO:0000313" key="9">
    <source>
        <dbReference type="Proteomes" id="UP000254186"/>
    </source>
</evidence>
<evidence type="ECO:0000256" key="6">
    <source>
        <dbReference type="SAM" id="Phobius"/>
    </source>
</evidence>